<organism evidence="1 2">
    <name type="scientific">Pistacia integerrima</name>
    <dbReference type="NCBI Taxonomy" id="434235"/>
    <lineage>
        <taxon>Eukaryota</taxon>
        <taxon>Viridiplantae</taxon>
        <taxon>Streptophyta</taxon>
        <taxon>Embryophyta</taxon>
        <taxon>Tracheophyta</taxon>
        <taxon>Spermatophyta</taxon>
        <taxon>Magnoliopsida</taxon>
        <taxon>eudicotyledons</taxon>
        <taxon>Gunneridae</taxon>
        <taxon>Pentapetalae</taxon>
        <taxon>rosids</taxon>
        <taxon>malvids</taxon>
        <taxon>Sapindales</taxon>
        <taxon>Anacardiaceae</taxon>
        <taxon>Pistacia</taxon>
    </lineage>
</organism>
<evidence type="ECO:0000313" key="1">
    <source>
        <dbReference type="EMBL" id="KAJ0013937.1"/>
    </source>
</evidence>
<evidence type="ECO:0000313" key="2">
    <source>
        <dbReference type="Proteomes" id="UP001163603"/>
    </source>
</evidence>
<sequence>MTLKRAFQGDDGDGFGGLSPDTKRRVTFKKAVIDVMKGISMDEMVARMEPYLRRVVRETCVLVIKFHICYGLDYQSSTCSSSTKGTLCAVRDEVERVILPFIQQTARTSFDQAETSEKSRLRLVFVNKLPSPIFTGSKIEAEDGAPVRIALMDTYKGTVVKSGPLSSMKIEILVLDGDFCSDDQEDWSENEFRAKLVREREGKRPLVTGELTVTLKEGVGIISDVVFTDNSSWMRCRKFRLGARAMQRNSGDVRIQEARSEAFMVKDHRGELYKKHYPPILDDEVWRLEKIAKDGTFHERLADNEVKTVRDFLQLHTTNPVKLRNMLSAPARTWETIVEHAITCVVDGEKMYAYPANADGVILLFNSIYKLVAASFDGKVYQSLDNLNNSQKFLVENLKKHAYNRVRDLVAVDARAILGPQRSLMDLQAEQFNSPTSILQHHEFPVAQEMLLDLDHASTSTSNTYQAVDCNQFQLSLPQNSHHPVQMFSPMLRNSFKMADFFPNEEISWPSGGSQGQIAPNCNLGVESISPVPMPTWSPINPVWESGNSFFLAPSNESELGIPSSFPNFGVHMSRTGNPRAAWCKIKAAVKWGSVRRHVAAKRMARPFYVNQLLGPSIN</sequence>
<dbReference type="Proteomes" id="UP001163603">
    <property type="component" value="Chromosome 13"/>
</dbReference>
<keyword evidence="2" id="KW-1185">Reference proteome</keyword>
<comment type="caution">
    <text evidence="1">The sequence shown here is derived from an EMBL/GenBank/DDBJ whole genome shotgun (WGS) entry which is preliminary data.</text>
</comment>
<dbReference type="EMBL" id="CM047748">
    <property type="protein sequence ID" value="KAJ0013937.1"/>
    <property type="molecule type" value="Genomic_DNA"/>
</dbReference>
<protein>
    <submittedName>
        <fullName evidence="1">Uncharacterized protein</fullName>
    </submittedName>
</protein>
<accession>A0ACC0XAE9</accession>
<reference evidence="2" key="1">
    <citation type="journal article" date="2023" name="G3 (Bethesda)">
        <title>Genome assembly and association tests identify interacting loci associated with vigor, precocity, and sex in interspecific pistachio rootstocks.</title>
        <authorList>
            <person name="Palmer W."/>
            <person name="Jacygrad E."/>
            <person name="Sagayaradj S."/>
            <person name="Cavanaugh K."/>
            <person name="Han R."/>
            <person name="Bertier L."/>
            <person name="Beede B."/>
            <person name="Kafkas S."/>
            <person name="Golino D."/>
            <person name="Preece J."/>
            <person name="Michelmore R."/>
        </authorList>
    </citation>
    <scope>NUCLEOTIDE SEQUENCE [LARGE SCALE GENOMIC DNA]</scope>
</reference>
<name>A0ACC0XAE9_9ROSI</name>
<proteinExistence type="predicted"/>
<gene>
    <name evidence="1" type="ORF">Pint_19748</name>
</gene>